<dbReference type="STRING" id="351348.Maqu_2887"/>
<name>A1U4P3_MARN8</name>
<proteinExistence type="predicted"/>
<protein>
    <submittedName>
        <fullName evidence="1">Uncharacterized protein</fullName>
    </submittedName>
</protein>
<evidence type="ECO:0000313" key="1">
    <source>
        <dbReference type="EMBL" id="ABM19962.1"/>
    </source>
</evidence>
<reference evidence="2" key="1">
    <citation type="journal article" date="2011" name="Appl. Environ. Microbiol.">
        <title>Genomic potential of Marinobacter aquaeolei, a biogeochemical 'opportunitroph'.</title>
        <authorList>
            <person name="Singer E."/>
            <person name="Webb E.A."/>
            <person name="Nelson W.C."/>
            <person name="Heidelberg J.F."/>
            <person name="Ivanova N."/>
            <person name="Pati A."/>
            <person name="Edwards K.J."/>
        </authorList>
    </citation>
    <scope>NUCLEOTIDE SEQUENCE [LARGE SCALE GENOMIC DNA]</scope>
    <source>
        <strain evidence="2">ATCC 700491 / DSM 11845 / VT8</strain>
    </source>
</reference>
<accession>A1U4P3</accession>
<evidence type="ECO:0000313" key="2">
    <source>
        <dbReference type="Proteomes" id="UP000000998"/>
    </source>
</evidence>
<sequence length="79" mass="8560">MQSVLVAALNLGHILRHGYRLAIENSHLAADKLHRLPCGSAGILAPDLSTVVEDTGRQRFNGCDMVLSHSAFLLHLVDC</sequence>
<gene>
    <name evidence="1" type="ordered locus">Maqu_2887</name>
</gene>
<dbReference type="HOGENOM" id="CLU_2601879_0_0_6"/>
<dbReference type="EMBL" id="CP000514">
    <property type="protein sequence ID" value="ABM19962.1"/>
    <property type="molecule type" value="Genomic_DNA"/>
</dbReference>
<dbReference type="KEGG" id="maq:Maqu_2887"/>
<organism evidence="1 2">
    <name type="scientific">Marinobacter nauticus (strain ATCC 700491 / DSM 11845 / VT8)</name>
    <name type="common">Marinobacter aquaeolei</name>
    <dbReference type="NCBI Taxonomy" id="351348"/>
    <lineage>
        <taxon>Bacteria</taxon>
        <taxon>Pseudomonadati</taxon>
        <taxon>Pseudomonadota</taxon>
        <taxon>Gammaproteobacteria</taxon>
        <taxon>Pseudomonadales</taxon>
        <taxon>Marinobacteraceae</taxon>
        <taxon>Marinobacter</taxon>
    </lineage>
</organism>
<dbReference type="AlphaFoldDB" id="A1U4P3"/>
<dbReference type="Proteomes" id="UP000000998">
    <property type="component" value="Chromosome"/>
</dbReference>